<protein>
    <submittedName>
        <fullName evidence="5">Hydroxymethylglutaryl-CoA lyase</fullName>
    </submittedName>
</protein>
<dbReference type="Proteomes" id="UP001597124">
    <property type="component" value="Unassembled WGS sequence"/>
</dbReference>
<sequence length="313" mass="32625">MADVTIVEVGARDGLQNEPEIVSTADKLGLITRMIDAGVRRLEVASFVNPKRVPQMADAEAVIAGLPDRRDVSYIGLCLNKRGVLRAIESREGNKRGVDEAGCVLVASNTFGERNQGQTIDQGIAENREMLRLARENGLVAQVTISAAFGCPFEGYVPPETVVRCAEAMAEAGAEEIALADTIGVGVPAQVTDLFGRVRAAVGDGVRLRAHFHNTRGTGIANAWAAYAAGVNVLDSSLGGLGGCPFAPKATGNISTEDLLFMLDGSGVSTGVDLAAAIATNHWFETVMGKALPSMVAKAGPPTGAYPAANYCV</sequence>
<dbReference type="InterPro" id="IPR013785">
    <property type="entry name" value="Aldolase_TIM"/>
</dbReference>
<gene>
    <name evidence="5" type="ORF">ACFQ00_03715</name>
</gene>
<evidence type="ECO:0000259" key="4">
    <source>
        <dbReference type="PROSITE" id="PS50991"/>
    </source>
</evidence>
<dbReference type="PROSITE" id="PS50991">
    <property type="entry name" value="PYR_CT"/>
    <property type="match status" value="1"/>
</dbReference>
<keyword evidence="2" id="KW-0479">Metal-binding</keyword>
<keyword evidence="3 5" id="KW-0456">Lyase</keyword>
<dbReference type="Gene3D" id="3.20.20.70">
    <property type="entry name" value="Aldolase class I"/>
    <property type="match status" value="1"/>
</dbReference>
<dbReference type="EMBL" id="JBHTIK010000002">
    <property type="protein sequence ID" value="MFD0847417.1"/>
    <property type="molecule type" value="Genomic_DNA"/>
</dbReference>
<dbReference type="InterPro" id="IPR043594">
    <property type="entry name" value="HMGL"/>
</dbReference>
<dbReference type="GO" id="GO:0016829">
    <property type="term" value="F:lyase activity"/>
    <property type="evidence" value="ECO:0007669"/>
    <property type="project" value="UniProtKB-KW"/>
</dbReference>
<accession>A0ABW3C141</accession>
<organism evidence="5 6">
    <name type="scientific">Sphingosinicella xenopeptidilytica</name>
    <dbReference type="NCBI Taxonomy" id="364098"/>
    <lineage>
        <taxon>Bacteria</taxon>
        <taxon>Pseudomonadati</taxon>
        <taxon>Pseudomonadota</taxon>
        <taxon>Alphaproteobacteria</taxon>
        <taxon>Sphingomonadales</taxon>
        <taxon>Sphingosinicellaceae</taxon>
        <taxon>Sphingosinicella</taxon>
    </lineage>
</organism>
<dbReference type="SUPFAM" id="SSF51569">
    <property type="entry name" value="Aldolase"/>
    <property type="match status" value="1"/>
</dbReference>
<keyword evidence="6" id="KW-1185">Reference proteome</keyword>
<comment type="similarity">
    <text evidence="1">Belongs to the HMG-CoA lyase family.</text>
</comment>
<evidence type="ECO:0000256" key="3">
    <source>
        <dbReference type="ARBA" id="ARBA00023239"/>
    </source>
</evidence>
<proteinExistence type="inferred from homology"/>
<evidence type="ECO:0000256" key="1">
    <source>
        <dbReference type="ARBA" id="ARBA00009405"/>
    </source>
</evidence>
<dbReference type="NCBIfam" id="NF004283">
    <property type="entry name" value="PRK05692.1"/>
    <property type="match status" value="1"/>
</dbReference>
<evidence type="ECO:0000256" key="2">
    <source>
        <dbReference type="ARBA" id="ARBA00022723"/>
    </source>
</evidence>
<dbReference type="CDD" id="cd07938">
    <property type="entry name" value="DRE_TIM_HMGL"/>
    <property type="match status" value="1"/>
</dbReference>
<dbReference type="Pfam" id="PF00682">
    <property type="entry name" value="HMGL-like"/>
    <property type="match status" value="1"/>
</dbReference>
<dbReference type="PANTHER" id="PTHR42738:SF7">
    <property type="entry name" value="HYDROXYMETHYLGLUTARYL-COA LYASE"/>
    <property type="match status" value="1"/>
</dbReference>
<name>A0ABW3C141_SPHXN</name>
<feature type="domain" description="Pyruvate carboxyltransferase" evidence="4">
    <location>
        <begin position="4"/>
        <end position="278"/>
    </location>
</feature>
<evidence type="ECO:0000313" key="5">
    <source>
        <dbReference type="EMBL" id="MFD0847417.1"/>
    </source>
</evidence>
<evidence type="ECO:0000313" key="6">
    <source>
        <dbReference type="Proteomes" id="UP001597124"/>
    </source>
</evidence>
<dbReference type="InterPro" id="IPR000891">
    <property type="entry name" value="PYR_CT"/>
</dbReference>
<comment type="caution">
    <text evidence="5">The sequence shown here is derived from an EMBL/GenBank/DDBJ whole genome shotgun (WGS) entry which is preliminary data.</text>
</comment>
<dbReference type="PANTHER" id="PTHR42738">
    <property type="entry name" value="HYDROXYMETHYLGLUTARYL-COA LYASE"/>
    <property type="match status" value="1"/>
</dbReference>
<reference evidence="6" key="1">
    <citation type="journal article" date="2019" name="Int. J. Syst. Evol. Microbiol.">
        <title>The Global Catalogue of Microorganisms (GCM) 10K type strain sequencing project: providing services to taxonomists for standard genome sequencing and annotation.</title>
        <authorList>
            <consortium name="The Broad Institute Genomics Platform"/>
            <consortium name="The Broad Institute Genome Sequencing Center for Infectious Disease"/>
            <person name="Wu L."/>
            <person name="Ma J."/>
        </authorList>
    </citation>
    <scope>NUCLEOTIDE SEQUENCE [LARGE SCALE GENOMIC DNA]</scope>
    <source>
        <strain evidence="6">CCUG 52537</strain>
    </source>
</reference>
<dbReference type="RefSeq" id="WP_381486388.1">
    <property type="nucleotide sequence ID" value="NZ_JBHTIK010000002.1"/>
</dbReference>